<proteinExistence type="predicted"/>
<evidence type="ECO:0000313" key="2">
    <source>
        <dbReference type="Proteomes" id="UP000724584"/>
    </source>
</evidence>
<dbReference type="Proteomes" id="UP000724584">
    <property type="component" value="Unassembled WGS sequence"/>
</dbReference>
<keyword evidence="2" id="KW-1185">Reference proteome</keyword>
<evidence type="ECO:0000313" key="1">
    <source>
        <dbReference type="EMBL" id="KAH6649759.1"/>
    </source>
</evidence>
<organism evidence="1 2">
    <name type="scientific">Chaetomium tenue</name>
    <dbReference type="NCBI Taxonomy" id="1854479"/>
    <lineage>
        <taxon>Eukaryota</taxon>
        <taxon>Fungi</taxon>
        <taxon>Dikarya</taxon>
        <taxon>Ascomycota</taxon>
        <taxon>Pezizomycotina</taxon>
        <taxon>Sordariomycetes</taxon>
        <taxon>Sordariomycetidae</taxon>
        <taxon>Sordariales</taxon>
        <taxon>Chaetomiaceae</taxon>
        <taxon>Chaetomium</taxon>
    </lineage>
</organism>
<dbReference type="EMBL" id="JAGIZQ010000001">
    <property type="protein sequence ID" value="KAH6649759.1"/>
    <property type="molecule type" value="Genomic_DNA"/>
</dbReference>
<protein>
    <submittedName>
        <fullName evidence="1">Uncharacterized protein</fullName>
    </submittedName>
</protein>
<comment type="caution">
    <text evidence="1">The sequence shown here is derived from an EMBL/GenBank/DDBJ whole genome shotgun (WGS) entry which is preliminary data.</text>
</comment>
<sequence>MAWLVGWLVGWGRERGGGRWVASVLLLAPAATYLAALALMLLDIMMRCQTRRATLLHYIIGAMPCIIILYAPGFGLVVCLGRRSMGRFICPRERGLGKGCSVLTKEESVN</sequence>
<gene>
    <name evidence="1" type="ORF">F5144DRAFT_21181</name>
</gene>
<accession>A0ACB7PKK8</accession>
<reference evidence="1 2" key="1">
    <citation type="journal article" date="2021" name="Nat. Commun.">
        <title>Genetic determinants of endophytism in the Arabidopsis root mycobiome.</title>
        <authorList>
            <person name="Mesny F."/>
            <person name="Miyauchi S."/>
            <person name="Thiergart T."/>
            <person name="Pickel B."/>
            <person name="Atanasova L."/>
            <person name="Karlsson M."/>
            <person name="Huettel B."/>
            <person name="Barry K.W."/>
            <person name="Haridas S."/>
            <person name="Chen C."/>
            <person name="Bauer D."/>
            <person name="Andreopoulos W."/>
            <person name="Pangilinan J."/>
            <person name="LaButti K."/>
            <person name="Riley R."/>
            <person name="Lipzen A."/>
            <person name="Clum A."/>
            <person name="Drula E."/>
            <person name="Henrissat B."/>
            <person name="Kohler A."/>
            <person name="Grigoriev I.V."/>
            <person name="Martin F.M."/>
            <person name="Hacquard S."/>
        </authorList>
    </citation>
    <scope>NUCLEOTIDE SEQUENCE [LARGE SCALE GENOMIC DNA]</scope>
    <source>
        <strain evidence="1 2">MPI-SDFR-AT-0079</strain>
    </source>
</reference>
<name>A0ACB7PKK8_9PEZI</name>